<reference evidence="1 2" key="2">
    <citation type="submission" date="2018-11" db="EMBL/GenBank/DDBJ databases">
        <authorList>
            <consortium name="Pathogen Informatics"/>
        </authorList>
    </citation>
    <scope>NUCLEOTIDE SEQUENCE [LARGE SCALE GENOMIC DNA]</scope>
</reference>
<dbReference type="OrthoDB" id="407509at2759"/>
<evidence type="ECO:0000313" key="1">
    <source>
        <dbReference type="EMBL" id="VDN18198.1"/>
    </source>
</evidence>
<gene>
    <name evidence="1" type="ORF">GPUH_LOCUS11006</name>
</gene>
<dbReference type="EMBL" id="UYRT01078286">
    <property type="protein sequence ID" value="VDN18198.1"/>
    <property type="molecule type" value="Genomic_DNA"/>
</dbReference>
<proteinExistence type="predicted"/>
<reference evidence="3" key="1">
    <citation type="submission" date="2016-06" db="UniProtKB">
        <authorList>
            <consortium name="WormBaseParasite"/>
        </authorList>
    </citation>
    <scope>IDENTIFICATION</scope>
</reference>
<dbReference type="Proteomes" id="UP000271098">
    <property type="component" value="Unassembled WGS sequence"/>
</dbReference>
<dbReference type="WBParaSite" id="GPUH_0001101901-mRNA-1">
    <property type="protein sequence ID" value="GPUH_0001101901-mRNA-1"/>
    <property type="gene ID" value="GPUH_0001101901"/>
</dbReference>
<sequence length="123" mass="13952">MRPCDAKPFIPTDAFFSCTLEEAKARRKFHNVADVLKVRKRRVVDGNDVLNAKGAEDRALAGTDRAVERQMLGVSFRDHINNQILRQMSGVQDIMRPREKVKFNGQGRVIGPCMVFDYSSGRQ</sequence>
<organism evidence="3">
    <name type="scientific">Gongylonema pulchrum</name>
    <dbReference type="NCBI Taxonomy" id="637853"/>
    <lineage>
        <taxon>Eukaryota</taxon>
        <taxon>Metazoa</taxon>
        <taxon>Ecdysozoa</taxon>
        <taxon>Nematoda</taxon>
        <taxon>Chromadorea</taxon>
        <taxon>Rhabditida</taxon>
        <taxon>Spirurina</taxon>
        <taxon>Spiruromorpha</taxon>
        <taxon>Spiruroidea</taxon>
        <taxon>Gongylonematidae</taxon>
        <taxon>Gongylonema</taxon>
    </lineage>
</organism>
<accession>A0A183DQL5</accession>
<protein>
    <submittedName>
        <fullName evidence="1 3">Uncharacterized protein</fullName>
    </submittedName>
</protein>
<dbReference type="AlphaFoldDB" id="A0A183DQL5"/>
<evidence type="ECO:0000313" key="3">
    <source>
        <dbReference type="WBParaSite" id="GPUH_0001101901-mRNA-1"/>
    </source>
</evidence>
<evidence type="ECO:0000313" key="2">
    <source>
        <dbReference type="Proteomes" id="UP000271098"/>
    </source>
</evidence>
<name>A0A183DQL5_9BILA</name>
<keyword evidence="2" id="KW-1185">Reference proteome</keyword>